<keyword evidence="1" id="KW-0040">ANK repeat</keyword>
<dbReference type="InParanoid" id="T0R4M1"/>
<dbReference type="GeneID" id="19955859"/>
<dbReference type="PRINTS" id="PR01415">
    <property type="entry name" value="ANKYRIN"/>
</dbReference>
<dbReference type="PANTHER" id="PTHR24121">
    <property type="entry name" value="NO MECHANORECEPTOR POTENTIAL C, ISOFORM D-RELATED"/>
    <property type="match status" value="1"/>
</dbReference>
<dbReference type="PRINTS" id="PR00109">
    <property type="entry name" value="TYRKINASE"/>
</dbReference>
<evidence type="ECO:0000313" key="5">
    <source>
        <dbReference type="Proteomes" id="UP000030762"/>
    </source>
</evidence>
<organism evidence="4 5">
    <name type="scientific">Saprolegnia diclina (strain VS20)</name>
    <dbReference type="NCBI Taxonomy" id="1156394"/>
    <lineage>
        <taxon>Eukaryota</taxon>
        <taxon>Sar</taxon>
        <taxon>Stramenopiles</taxon>
        <taxon>Oomycota</taxon>
        <taxon>Saprolegniomycetes</taxon>
        <taxon>Saprolegniales</taxon>
        <taxon>Saprolegniaceae</taxon>
        <taxon>Saprolegnia</taxon>
    </lineage>
</organism>
<dbReference type="EMBL" id="JH767216">
    <property type="protein sequence ID" value="EQC27018.1"/>
    <property type="molecule type" value="Genomic_DNA"/>
</dbReference>
<feature type="repeat" description="ANK" evidence="1">
    <location>
        <begin position="106"/>
        <end position="138"/>
    </location>
</feature>
<dbReference type="RefSeq" id="XP_008619518.1">
    <property type="nucleotide sequence ID" value="XM_008621296.1"/>
</dbReference>
<dbReference type="OrthoDB" id="77576at2759"/>
<evidence type="ECO:0000259" key="3">
    <source>
        <dbReference type="PROSITE" id="PS50011"/>
    </source>
</evidence>
<feature type="repeat" description="ANK" evidence="1">
    <location>
        <begin position="442"/>
        <end position="468"/>
    </location>
</feature>
<gene>
    <name evidence="4" type="ORF">SDRG_15132</name>
</gene>
<dbReference type="PROSITE" id="PS00108">
    <property type="entry name" value="PROTEIN_KINASE_ST"/>
    <property type="match status" value="1"/>
</dbReference>
<dbReference type="Pfam" id="PF12796">
    <property type="entry name" value="Ank_2"/>
    <property type="match status" value="3"/>
</dbReference>
<dbReference type="InterPro" id="IPR011009">
    <property type="entry name" value="Kinase-like_dom_sf"/>
</dbReference>
<dbReference type="OMA" id="NASTEFC"/>
<evidence type="ECO:0000256" key="2">
    <source>
        <dbReference type="SAM" id="MobiDB-lite"/>
    </source>
</evidence>
<dbReference type="PROSITE" id="PS50011">
    <property type="entry name" value="PROTEIN_KINASE_DOM"/>
    <property type="match status" value="1"/>
</dbReference>
<dbReference type="InterPro" id="IPR001245">
    <property type="entry name" value="Ser-Thr/Tyr_kinase_cat_dom"/>
</dbReference>
<dbReference type="eggNOG" id="KOG4177">
    <property type="taxonomic scope" value="Eukaryota"/>
</dbReference>
<dbReference type="PROSITE" id="PS50088">
    <property type="entry name" value="ANK_REPEAT"/>
    <property type="match status" value="3"/>
</dbReference>
<dbReference type="SMART" id="SM00220">
    <property type="entry name" value="S_TKc"/>
    <property type="match status" value="1"/>
</dbReference>
<dbReference type="SUPFAM" id="SSF48403">
    <property type="entry name" value="Ankyrin repeat"/>
    <property type="match status" value="2"/>
</dbReference>
<dbReference type="Gene3D" id="1.25.40.20">
    <property type="entry name" value="Ankyrin repeat-containing domain"/>
    <property type="match status" value="5"/>
</dbReference>
<dbReference type="PANTHER" id="PTHR24121:SF23">
    <property type="entry name" value="NO MECHANORECEPTOR POTENTIAL C, ISOFORM H"/>
    <property type="match status" value="1"/>
</dbReference>
<feature type="compositionally biased region" description="Polar residues" evidence="2">
    <location>
        <begin position="889"/>
        <end position="899"/>
    </location>
</feature>
<feature type="repeat" description="ANK" evidence="1">
    <location>
        <begin position="72"/>
        <end position="104"/>
    </location>
</feature>
<protein>
    <submittedName>
        <fullName evidence="4">TKL protein kinase</fullName>
    </submittedName>
</protein>
<dbReference type="InterPro" id="IPR002110">
    <property type="entry name" value="Ankyrin_rpt"/>
</dbReference>
<accession>T0R4M1</accession>
<evidence type="ECO:0000256" key="1">
    <source>
        <dbReference type="PROSITE-ProRule" id="PRU00023"/>
    </source>
</evidence>
<keyword evidence="4" id="KW-0418">Kinase</keyword>
<dbReference type="GO" id="GO:0005524">
    <property type="term" value="F:ATP binding"/>
    <property type="evidence" value="ECO:0007669"/>
    <property type="project" value="InterPro"/>
</dbReference>
<dbReference type="Gene3D" id="1.10.510.10">
    <property type="entry name" value="Transferase(Phosphotransferase) domain 1"/>
    <property type="match status" value="1"/>
</dbReference>
<evidence type="ECO:0000313" key="4">
    <source>
        <dbReference type="EMBL" id="EQC27018.1"/>
    </source>
</evidence>
<sequence length="899" mass="96372">MAYVDSIASYLVVDTGDMALLQTLLSKPNLDVNATDKEERTALTRAIAKNNVVAVFVLLKANASATLVNKEDGATALHVAAANGHDTIAALLLAKDPSLSCRSDHRGNLPLHLAAANGHLTVVDHLLKDATNSSGLDCTNNEGNTPLGVAITSGRAAIVARLHQASNGSKSPVANASLPRQSAVAPTKMMTFLMAEAGQLEVLEGLLAECPELLSAVNDYGMTLLMLAAAKHHTAVVEMLLALLVPAPEAAATYPTVMTRCALLEAALAHMQQCNKAQVSVLKLASGDVRTRLEAFLMDVQAELTNDRSEVATKERTLTNAVVLGQWTTVQALLYEGVPYKDMDKIVGQAVATDNAALLRALLLRADDATKSKVCETVLPAAVAMNKVRLVGLLLQIAASLADGVCGMNTTLLHMAVKQDHATLLTLLAASSLVDMNAKNEDGYTALALAVLCKRSHLVDVLLSLGADPSWPLPDGSPLVVAAVQGLPETLAIRDALLAAYGIFLDNADPDGLNKALVQAVRRGREDTVRCLLELGADVWTMQPEQKGMTLLAVAIQHGHDAIAQELYPHLYPGVAVASTDELTVEVSIFTSHTVTVHKGTYLGKDAVLKGSKFANARLIKTMYREVEIMKTLTSPYLLPLLAVLDNGSLKPHAVKPRSQLFSPTMITEYMDQGDLFQYLQHKQHGVDLEMELSTIEVALAVAMALADLHRRNVAHRDVKSLNIFLSKTYYVRLGDLGSARMLDGDNFTSNVGTKFWMAPEVLRVPDLAGQGRAYTTAADIYSFGVVLTELDTLCEPYSDLVDRSNIEAQVRTGLLRPTMSATCPRWLQDLADKCLAFNPTERPTAEAIVTELLLRRKTGNDDDAPTSSLLEKATTMTRTNVKGLPTISEGSNNSSEAA</sequence>
<keyword evidence="5" id="KW-1185">Reference proteome</keyword>
<dbReference type="PROSITE" id="PS50297">
    <property type="entry name" value="ANK_REP_REGION"/>
    <property type="match status" value="3"/>
</dbReference>
<dbReference type="Pfam" id="PF00069">
    <property type="entry name" value="Pkinase"/>
    <property type="match status" value="1"/>
</dbReference>
<dbReference type="InterPro" id="IPR008271">
    <property type="entry name" value="Ser/Thr_kinase_AS"/>
</dbReference>
<feature type="compositionally biased region" description="Polar residues" evidence="2">
    <location>
        <begin position="866"/>
        <end position="881"/>
    </location>
</feature>
<dbReference type="Proteomes" id="UP000030762">
    <property type="component" value="Unassembled WGS sequence"/>
</dbReference>
<feature type="region of interest" description="Disordered" evidence="2">
    <location>
        <begin position="860"/>
        <end position="899"/>
    </location>
</feature>
<dbReference type="SUPFAM" id="SSF56112">
    <property type="entry name" value="Protein kinase-like (PK-like)"/>
    <property type="match status" value="1"/>
</dbReference>
<proteinExistence type="predicted"/>
<dbReference type="InterPro" id="IPR000719">
    <property type="entry name" value="Prot_kinase_dom"/>
</dbReference>
<dbReference type="eggNOG" id="KOG0192">
    <property type="taxonomic scope" value="Eukaryota"/>
</dbReference>
<dbReference type="InterPro" id="IPR036770">
    <property type="entry name" value="Ankyrin_rpt-contain_sf"/>
</dbReference>
<dbReference type="STRING" id="1156394.T0R4M1"/>
<reference evidence="4 5" key="1">
    <citation type="submission" date="2012-04" db="EMBL/GenBank/DDBJ databases">
        <title>The Genome Sequence of Saprolegnia declina VS20.</title>
        <authorList>
            <consortium name="The Broad Institute Genome Sequencing Platform"/>
            <person name="Russ C."/>
            <person name="Nusbaum C."/>
            <person name="Tyler B."/>
            <person name="van West P."/>
            <person name="Dieguez-Uribeondo J."/>
            <person name="de Bruijn I."/>
            <person name="Tripathy S."/>
            <person name="Jiang R."/>
            <person name="Young S.K."/>
            <person name="Zeng Q."/>
            <person name="Gargeya S."/>
            <person name="Fitzgerald M."/>
            <person name="Haas B."/>
            <person name="Abouelleil A."/>
            <person name="Alvarado L."/>
            <person name="Arachchi H.M."/>
            <person name="Berlin A."/>
            <person name="Chapman S.B."/>
            <person name="Goldberg J."/>
            <person name="Griggs A."/>
            <person name="Gujja S."/>
            <person name="Hansen M."/>
            <person name="Howarth C."/>
            <person name="Imamovic A."/>
            <person name="Larimer J."/>
            <person name="McCowen C."/>
            <person name="Montmayeur A."/>
            <person name="Murphy C."/>
            <person name="Neiman D."/>
            <person name="Pearson M."/>
            <person name="Priest M."/>
            <person name="Roberts A."/>
            <person name="Saif S."/>
            <person name="Shea T."/>
            <person name="Sisk P."/>
            <person name="Sykes S."/>
            <person name="Wortman J."/>
            <person name="Nusbaum C."/>
            <person name="Birren B."/>
        </authorList>
    </citation>
    <scope>NUCLEOTIDE SEQUENCE [LARGE SCALE GENOMIC DNA]</scope>
    <source>
        <strain evidence="4 5">VS20</strain>
    </source>
</reference>
<dbReference type="GO" id="GO:0004672">
    <property type="term" value="F:protein kinase activity"/>
    <property type="evidence" value="ECO:0007669"/>
    <property type="project" value="InterPro"/>
</dbReference>
<name>T0R4M1_SAPDV</name>
<dbReference type="SMART" id="SM00248">
    <property type="entry name" value="ANK"/>
    <property type="match status" value="9"/>
</dbReference>
<dbReference type="VEuPathDB" id="FungiDB:SDRG_15132"/>
<keyword evidence="4" id="KW-0808">Transferase</keyword>
<dbReference type="AlphaFoldDB" id="T0R4M1"/>
<feature type="domain" description="Protein kinase" evidence="3">
    <location>
        <begin position="583"/>
        <end position="855"/>
    </location>
</feature>